<protein>
    <recommendedName>
        <fullName evidence="6">Ubiquitin-conjugating enzyme E2</fullName>
        <ecNumber evidence="5">2.3.2.23</ecNumber>
    </recommendedName>
    <alternativeName>
        <fullName evidence="16">E2 ubiquitin-conjugating enzyme</fullName>
    </alternativeName>
    <alternativeName>
        <fullName evidence="12">UBCv1</fullName>
    </alternativeName>
    <alternativeName>
        <fullName evidence="15">Ubiquitin carrier protein</fullName>
    </alternativeName>
    <alternativeName>
        <fullName evidence="13">Ubiquitin-protein ligase</fullName>
    </alternativeName>
    <alternativeName>
        <fullName evidence="14">pI215L</fullName>
    </alternativeName>
</protein>
<evidence type="ECO:0000256" key="3">
    <source>
        <dbReference type="ARBA" id="ARBA00004147"/>
    </source>
</evidence>
<evidence type="ECO:0000256" key="12">
    <source>
        <dbReference type="ARBA" id="ARBA00029895"/>
    </source>
</evidence>
<evidence type="ECO:0000313" key="19">
    <source>
        <dbReference type="EMBL" id="ADO67091.1"/>
    </source>
</evidence>
<dbReference type="SUPFAM" id="SSF54495">
    <property type="entry name" value="UBC-like"/>
    <property type="match status" value="1"/>
</dbReference>
<dbReference type="GO" id="GO:0061631">
    <property type="term" value="F:ubiquitin conjugating enzyme activity"/>
    <property type="evidence" value="ECO:0007669"/>
    <property type="project" value="UniProtKB-EC"/>
</dbReference>
<evidence type="ECO:0000256" key="13">
    <source>
        <dbReference type="ARBA" id="ARBA00030012"/>
    </source>
</evidence>
<dbReference type="UniPathway" id="UPA00143"/>
<evidence type="ECO:0000259" key="18">
    <source>
        <dbReference type="PROSITE" id="PS50127"/>
    </source>
</evidence>
<evidence type="ECO:0000313" key="20">
    <source>
        <dbReference type="Proteomes" id="UP000029781"/>
    </source>
</evidence>
<evidence type="ECO:0000256" key="11">
    <source>
        <dbReference type="ARBA" id="ARBA00022921"/>
    </source>
</evidence>
<comment type="pathway">
    <text evidence="4">Protein modification; protein ubiquitination.</text>
</comment>
<keyword evidence="10" id="KW-0067">ATP-binding</keyword>
<evidence type="ECO:0000256" key="9">
    <source>
        <dbReference type="ARBA" id="ARBA00022786"/>
    </source>
</evidence>
<organism evidence="19 20">
    <name type="scientific">Cafeteria roenbergensis virus (strain BV-PW1)</name>
    <name type="common">CroV</name>
    <dbReference type="NCBI Taxonomy" id="693272"/>
    <lineage>
        <taxon>Viruses</taxon>
        <taxon>Varidnaviria</taxon>
        <taxon>Bamfordvirae</taxon>
        <taxon>Nucleocytoviricota</taxon>
        <taxon>Megaviricetes</taxon>
        <taxon>Imitervirales</taxon>
        <taxon>Mimiviridae</taxon>
        <taxon>Aliimimivirinae</taxon>
        <taxon>Rheavirus</taxon>
        <taxon>Rheavirus sinusmexicani</taxon>
    </lineage>
</organism>
<comment type="subcellular location">
    <subcellularLocation>
        <location evidence="3">Host nucleus</location>
    </subcellularLocation>
</comment>
<dbReference type="Proteomes" id="UP000029781">
    <property type="component" value="Segment"/>
</dbReference>
<dbReference type="KEGG" id="vg:9887460"/>
<comment type="subunit">
    <text evidence="17">Interacts with host 40S ribosomal protein RPS23. Interacts with host translation initiation factor EIF4E. Interacts with host E3 ubiquitin ligase CUL4B. Interacts with host RNF138.</text>
</comment>
<accession>E3T4H8</accession>
<keyword evidence="7" id="KW-0808">Transferase</keyword>
<dbReference type="GO" id="GO:0042025">
    <property type="term" value="C:host cell nucleus"/>
    <property type="evidence" value="ECO:0007669"/>
    <property type="project" value="UniProtKB-SubCell"/>
</dbReference>
<evidence type="ECO:0000256" key="2">
    <source>
        <dbReference type="ARBA" id="ARBA00001946"/>
    </source>
</evidence>
<dbReference type="Pfam" id="PF00179">
    <property type="entry name" value="UQ_con"/>
    <property type="match status" value="1"/>
</dbReference>
<dbReference type="InterPro" id="IPR050113">
    <property type="entry name" value="Ub_conjugating_enzyme"/>
</dbReference>
<keyword evidence="11" id="KW-0426">Late protein</keyword>
<evidence type="ECO:0000256" key="6">
    <source>
        <dbReference type="ARBA" id="ARBA00017925"/>
    </source>
</evidence>
<dbReference type="InterPro" id="IPR016135">
    <property type="entry name" value="UBQ-conjugating_enzyme/RWD"/>
</dbReference>
<evidence type="ECO:0000256" key="8">
    <source>
        <dbReference type="ARBA" id="ARBA00022741"/>
    </source>
</evidence>
<organismHost>
    <name type="scientific">Cafeteria roenbergensis</name>
    <name type="common">Marine flagellate</name>
    <dbReference type="NCBI Taxonomy" id="33653"/>
</organismHost>
<keyword evidence="20" id="KW-1185">Reference proteome</keyword>
<dbReference type="EMBL" id="GU244497">
    <property type="protein sequence ID" value="ADO67091.1"/>
    <property type="molecule type" value="Genomic_DNA"/>
</dbReference>
<dbReference type="PROSITE" id="PS50127">
    <property type="entry name" value="UBC_2"/>
    <property type="match status" value="1"/>
</dbReference>
<keyword evidence="8" id="KW-0547">Nucleotide-binding</keyword>
<evidence type="ECO:0000256" key="10">
    <source>
        <dbReference type="ARBA" id="ARBA00022840"/>
    </source>
</evidence>
<evidence type="ECO:0000256" key="17">
    <source>
        <dbReference type="ARBA" id="ARBA00046966"/>
    </source>
</evidence>
<name>E3T4H8_CROVB</name>
<keyword evidence="9" id="KW-0833">Ubl conjugation pathway</keyword>
<gene>
    <name evidence="19" type="ORF">crov058</name>
</gene>
<comment type="cofactor">
    <cofactor evidence="2">
        <name>Mg(2+)</name>
        <dbReference type="ChEBI" id="CHEBI:18420"/>
    </cofactor>
</comment>
<dbReference type="PANTHER" id="PTHR24067">
    <property type="entry name" value="UBIQUITIN-CONJUGATING ENZYME E2"/>
    <property type="match status" value="1"/>
</dbReference>
<dbReference type="EC" id="2.3.2.23" evidence="5"/>
<evidence type="ECO:0000256" key="1">
    <source>
        <dbReference type="ARBA" id="ARBA00000485"/>
    </source>
</evidence>
<evidence type="ECO:0000256" key="4">
    <source>
        <dbReference type="ARBA" id="ARBA00004906"/>
    </source>
</evidence>
<dbReference type="GeneID" id="9887460"/>
<sequence length="158" mass="18267">MSSIKRLQKELIMLKEYSEFSCYPTDTNIYVWDVIIIGPPNTPYEGGIFKGKILFPYEYPNKAPTFKFTSKITHPNIYQDGRVCISILHEGTDQYEYESSNERWNPQQGISSILLSIISILGDPNFESPANVDASVLWKNNYNKMKHIIYKEVSKSQE</sequence>
<comment type="catalytic activity">
    <reaction evidence="1">
        <text>S-ubiquitinyl-[E1 ubiquitin-activating enzyme]-L-cysteine + [E2 ubiquitin-conjugating enzyme]-L-cysteine = [E1 ubiquitin-activating enzyme]-L-cysteine + S-ubiquitinyl-[E2 ubiquitin-conjugating enzyme]-L-cysteine.</text>
        <dbReference type="EC" id="2.3.2.23"/>
    </reaction>
</comment>
<dbReference type="FunFam" id="3.10.110.10:FF:000051">
    <property type="entry name" value="ubiquitin-conjugating enzyme E2 R2-like"/>
    <property type="match status" value="1"/>
</dbReference>
<dbReference type="SMART" id="SM00212">
    <property type="entry name" value="UBCc"/>
    <property type="match status" value="1"/>
</dbReference>
<dbReference type="Gene3D" id="3.10.110.10">
    <property type="entry name" value="Ubiquitin Conjugating Enzyme"/>
    <property type="match status" value="1"/>
</dbReference>
<evidence type="ECO:0000256" key="7">
    <source>
        <dbReference type="ARBA" id="ARBA00022679"/>
    </source>
</evidence>
<dbReference type="RefSeq" id="YP_003969690.1">
    <property type="nucleotide sequence ID" value="NC_014637.1"/>
</dbReference>
<feature type="domain" description="UBC core" evidence="18">
    <location>
        <begin position="2"/>
        <end position="158"/>
    </location>
</feature>
<evidence type="ECO:0000256" key="15">
    <source>
        <dbReference type="ARBA" id="ARBA00031729"/>
    </source>
</evidence>
<proteinExistence type="predicted"/>
<evidence type="ECO:0000256" key="16">
    <source>
        <dbReference type="ARBA" id="ARBA00032810"/>
    </source>
</evidence>
<evidence type="ECO:0000256" key="14">
    <source>
        <dbReference type="ARBA" id="ARBA00030606"/>
    </source>
</evidence>
<dbReference type="InterPro" id="IPR000608">
    <property type="entry name" value="UBC"/>
</dbReference>
<reference evidence="19 20" key="1">
    <citation type="journal article" date="2010" name="Proc. Natl. Acad. Sci. U.S.A.">
        <title>Giant virus with a remarkable complement of genes infects marine zooplankton.</title>
        <authorList>
            <person name="Fischer M.G."/>
            <person name="Allen M.J."/>
            <person name="Wilson W.H."/>
            <person name="Suttle C.A."/>
        </authorList>
    </citation>
    <scope>NUCLEOTIDE SEQUENCE [LARGE SCALE GENOMIC DNA]</scope>
    <source>
        <strain evidence="19 20">BV-PW1</strain>
    </source>
</reference>
<evidence type="ECO:0000256" key="5">
    <source>
        <dbReference type="ARBA" id="ARBA00012486"/>
    </source>
</evidence>
<dbReference type="GO" id="GO:0016567">
    <property type="term" value="P:protein ubiquitination"/>
    <property type="evidence" value="ECO:0007669"/>
    <property type="project" value="UniProtKB-UniPathway"/>
</dbReference>
<dbReference type="GO" id="GO:0005524">
    <property type="term" value="F:ATP binding"/>
    <property type="evidence" value="ECO:0007669"/>
    <property type="project" value="UniProtKB-KW"/>
</dbReference>